<feature type="transmembrane region" description="Helical" evidence="7">
    <location>
        <begin position="198"/>
        <end position="216"/>
    </location>
</feature>
<feature type="transmembrane region" description="Helical" evidence="7">
    <location>
        <begin position="437"/>
        <end position="457"/>
    </location>
</feature>
<reference evidence="8 9" key="1">
    <citation type="submission" date="2024-03" db="EMBL/GenBank/DDBJ databases">
        <title>Actinomycetospora sp. OC33-EN08, a novel actinomycete isolated from wild orchid (Aerides multiflora).</title>
        <authorList>
            <person name="Suriyachadkun C."/>
        </authorList>
    </citation>
    <scope>NUCLEOTIDE SEQUENCE [LARGE SCALE GENOMIC DNA]</scope>
    <source>
        <strain evidence="8 9">OC33-EN08</strain>
    </source>
</reference>
<feature type="transmembrane region" description="Helical" evidence="7">
    <location>
        <begin position="354"/>
        <end position="376"/>
    </location>
</feature>
<sequence length="501" mass="52910">MTLHSPPEKTPETPAPPAPATPSARLYNADLAPTSTEGRRWGGYNIFTLWASDVHSLGNYGFVLGLFALGLGAWQIVLALAIGAALLFVMLNVSGEMGRRTGVPFPVMSRISFGTRGAQIPALVRGVVAIAWFGIQTYLATKVLSVMVIALVPAAEGLEAVSFLGLSALGWICFVALWLLQVGILLRGMDGIRRYEAVAGPIVLVTLLALAIWMLVRVGGDIAWSVPQPLTGGAMWVQILGGASLWVAIYGTFLLNFCDFTRSAPTRSAIVRGNFWGIPLNIVFFGLIAVVLAGGQFRIDGRVIESPVDVVHTIPDTLLLVLASAALLVLTIAVNLMANFVAPSYALANLVPKVLTFRSAGVVSAVIGLVILPWNLYDNPVVIVYFLGVLGALLGPLFGIVVADYWLVRRGRVDVPALYSEDPAGPYHYRRGVNPRAVGAFVPAAALAVAVGFVPALDAVAPFSWFVGALIAAAIHVVATGRRGSHDDVSGEAIAVAPGEH</sequence>
<organism evidence="8 9">
    <name type="scientific">Actinomycetospora aurantiaca</name>
    <dbReference type="NCBI Taxonomy" id="3129233"/>
    <lineage>
        <taxon>Bacteria</taxon>
        <taxon>Bacillati</taxon>
        <taxon>Actinomycetota</taxon>
        <taxon>Actinomycetes</taxon>
        <taxon>Pseudonocardiales</taxon>
        <taxon>Pseudonocardiaceae</taxon>
        <taxon>Actinomycetospora</taxon>
    </lineage>
</organism>
<comment type="similarity">
    <text evidence="2">Belongs to the purine-cytosine permease (2.A.39) family.</text>
</comment>
<dbReference type="PANTHER" id="PTHR30618">
    <property type="entry name" value="NCS1 FAMILY PURINE/PYRIMIDINE TRANSPORTER"/>
    <property type="match status" value="1"/>
</dbReference>
<evidence type="ECO:0000313" key="9">
    <source>
        <dbReference type="Proteomes" id="UP001385809"/>
    </source>
</evidence>
<dbReference type="Proteomes" id="UP001385809">
    <property type="component" value="Unassembled WGS sequence"/>
</dbReference>
<dbReference type="InterPro" id="IPR001248">
    <property type="entry name" value="Pur-cyt_permease"/>
</dbReference>
<protein>
    <submittedName>
        <fullName evidence="8">NCS1 family nucleobase:cation symporter-1</fullName>
    </submittedName>
</protein>
<feature type="compositionally biased region" description="Basic and acidic residues" evidence="6">
    <location>
        <begin position="1"/>
        <end position="11"/>
    </location>
</feature>
<feature type="region of interest" description="Disordered" evidence="6">
    <location>
        <begin position="1"/>
        <end position="26"/>
    </location>
</feature>
<keyword evidence="4 7" id="KW-1133">Transmembrane helix</keyword>
<dbReference type="InterPro" id="IPR045225">
    <property type="entry name" value="Uracil/uridine/allantoin_perm"/>
</dbReference>
<feature type="transmembrane region" description="Helical" evidence="7">
    <location>
        <begin position="382"/>
        <end position="408"/>
    </location>
</feature>
<evidence type="ECO:0000256" key="1">
    <source>
        <dbReference type="ARBA" id="ARBA00004141"/>
    </source>
</evidence>
<feature type="transmembrane region" description="Helical" evidence="7">
    <location>
        <begin position="236"/>
        <end position="257"/>
    </location>
</feature>
<feature type="transmembrane region" description="Helical" evidence="7">
    <location>
        <begin position="319"/>
        <end position="342"/>
    </location>
</feature>
<proteinExistence type="inferred from homology"/>
<dbReference type="PANTHER" id="PTHR30618:SF6">
    <property type="entry name" value="NCS1 FAMILY NUCLEOBASE:CATION SYMPORTER-1"/>
    <property type="match status" value="1"/>
</dbReference>
<keyword evidence="3 7" id="KW-0812">Transmembrane</keyword>
<name>A0ABU8MH83_9PSEU</name>
<evidence type="ECO:0000256" key="5">
    <source>
        <dbReference type="ARBA" id="ARBA00023136"/>
    </source>
</evidence>
<dbReference type="CDD" id="cd11555">
    <property type="entry name" value="SLC-NCS1sbd_u1"/>
    <property type="match status" value="1"/>
</dbReference>
<dbReference type="EMBL" id="JBBEGN010000001">
    <property type="protein sequence ID" value="MEJ2866308.1"/>
    <property type="molecule type" value="Genomic_DNA"/>
</dbReference>
<feature type="transmembrane region" description="Helical" evidence="7">
    <location>
        <begin position="160"/>
        <end position="186"/>
    </location>
</feature>
<dbReference type="Pfam" id="PF02133">
    <property type="entry name" value="Transp_cyt_pur"/>
    <property type="match status" value="1"/>
</dbReference>
<feature type="transmembrane region" description="Helical" evidence="7">
    <location>
        <begin position="278"/>
        <end position="299"/>
    </location>
</feature>
<keyword evidence="9" id="KW-1185">Reference proteome</keyword>
<feature type="transmembrane region" description="Helical" evidence="7">
    <location>
        <begin position="62"/>
        <end position="91"/>
    </location>
</feature>
<evidence type="ECO:0000256" key="4">
    <source>
        <dbReference type="ARBA" id="ARBA00022989"/>
    </source>
</evidence>
<feature type="transmembrane region" description="Helical" evidence="7">
    <location>
        <begin position="463"/>
        <end position="481"/>
    </location>
</feature>
<dbReference type="Gene3D" id="1.10.4160.10">
    <property type="entry name" value="Hydantoin permease"/>
    <property type="match status" value="1"/>
</dbReference>
<accession>A0ABU8MH83</accession>
<dbReference type="RefSeq" id="WP_337692933.1">
    <property type="nucleotide sequence ID" value="NZ_JBBEGN010000001.1"/>
</dbReference>
<keyword evidence="5 7" id="KW-0472">Membrane</keyword>
<gene>
    <name evidence="8" type="ORF">WCD74_00940</name>
</gene>
<comment type="subcellular location">
    <subcellularLocation>
        <location evidence="1">Membrane</location>
        <topology evidence="1">Multi-pass membrane protein</topology>
    </subcellularLocation>
</comment>
<evidence type="ECO:0000256" key="6">
    <source>
        <dbReference type="SAM" id="MobiDB-lite"/>
    </source>
</evidence>
<feature type="transmembrane region" description="Helical" evidence="7">
    <location>
        <begin position="122"/>
        <end position="140"/>
    </location>
</feature>
<comment type="caution">
    <text evidence="8">The sequence shown here is derived from an EMBL/GenBank/DDBJ whole genome shotgun (WGS) entry which is preliminary data.</text>
</comment>
<evidence type="ECO:0000256" key="2">
    <source>
        <dbReference type="ARBA" id="ARBA00008974"/>
    </source>
</evidence>
<evidence type="ECO:0000256" key="7">
    <source>
        <dbReference type="SAM" id="Phobius"/>
    </source>
</evidence>
<evidence type="ECO:0000313" key="8">
    <source>
        <dbReference type="EMBL" id="MEJ2866308.1"/>
    </source>
</evidence>
<evidence type="ECO:0000256" key="3">
    <source>
        <dbReference type="ARBA" id="ARBA00022692"/>
    </source>
</evidence>